<dbReference type="InterPro" id="IPR036034">
    <property type="entry name" value="PDZ_sf"/>
</dbReference>
<dbReference type="Gene3D" id="2.30.42.10">
    <property type="match status" value="1"/>
</dbReference>
<keyword evidence="9" id="KW-1185">Reference proteome</keyword>
<dbReference type="EC" id="3.4.21.102" evidence="8"/>
<keyword evidence="4 5" id="KW-0720">Serine protease</keyword>
<dbReference type="CDD" id="cd07560">
    <property type="entry name" value="Peptidase_S41_CPP"/>
    <property type="match status" value="1"/>
</dbReference>
<evidence type="ECO:0000256" key="2">
    <source>
        <dbReference type="ARBA" id="ARBA00022670"/>
    </source>
</evidence>
<dbReference type="Pfam" id="PF22694">
    <property type="entry name" value="CtpB_N-like"/>
    <property type="match status" value="1"/>
</dbReference>
<dbReference type="NCBIfam" id="TIGR00225">
    <property type="entry name" value="prc"/>
    <property type="match status" value="1"/>
</dbReference>
<dbReference type="GO" id="GO:0006508">
    <property type="term" value="P:proteolysis"/>
    <property type="evidence" value="ECO:0007669"/>
    <property type="project" value="UniProtKB-KW"/>
</dbReference>
<sequence>MVAFLVGGAISATVVSVVADGDTTEEQSASNEDDQSSNGESDEEESSGEDNSESEQNGDTPQELSQIDDLVQSIEEYYLNEVDEETLYEGALQGVVSALDDPFSEYMNEDMTEQFNQSLESSFEGIGAEVTERDGYITVVSPIADSPAEEAGIRPNDRILAVDGESVEDQSVNEAVQIIRGEKGTDVVLTIQRPGEEETFDVTITRDEIPLETVTSSVQEYEGKTVGVLEVTSFGEGTAEEFEEELTYLEEDENIDGLVLDVRGNPGGLFDAVQQMLSHFMTGDDPFVYTKRHDSERDPYFVDSGEKKDYPISVVINRGSASASEILAAALNEVNGYELIGETTFGKGTVQQTMPLGDGMLKLTVYDWITPDGNRIQDQGVDPTIEQRQPEYFYSTLVQAEDTLEYDMTGSEVEKLQQMLDGLDYDVSRTDGYFDRSTESAVENFQEENSLDVTGALNDETERVLEEQILDAVSNPDNDVQLQRAIEALYE</sequence>
<dbReference type="InterPro" id="IPR001478">
    <property type="entry name" value="PDZ"/>
</dbReference>
<dbReference type="PANTHER" id="PTHR32060:SF29">
    <property type="entry name" value="CARBOXY-TERMINAL PROCESSING PROTEASE CTPB"/>
    <property type="match status" value="1"/>
</dbReference>
<evidence type="ECO:0000259" key="7">
    <source>
        <dbReference type="PROSITE" id="PS50106"/>
    </source>
</evidence>
<name>A0ABT9VFG0_9BACI</name>
<dbReference type="SMART" id="SM00228">
    <property type="entry name" value="PDZ"/>
    <property type="match status" value="1"/>
</dbReference>
<protein>
    <submittedName>
        <fullName evidence="8">Carboxyl-terminal processing protease</fullName>
        <ecNumber evidence="8">3.4.21.102</ecNumber>
    </submittedName>
</protein>
<dbReference type="SUPFAM" id="SSF50156">
    <property type="entry name" value="PDZ domain-like"/>
    <property type="match status" value="1"/>
</dbReference>
<dbReference type="InterPro" id="IPR004447">
    <property type="entry name" value="Peptidase_S41A"/>
</dbReference>
<dbReference type="Gene3D" id="1.10.101.10">
    <property type="entry name" value="PGBD-like superfamily/PGBD"/>
    <property type="match status" value="1"/>
</dbReference>
<proteinExistence type="inferred from homology"/>
<dbReference type="Gene3D" id="3.30.750.44">
    <property type="match status" value="1"/>
</dbReference>
<evidence type="ECO:0000256" key="4">
    <source>
        <dbReference type="ARBA" id="ARBA00022825"/>
    </source>
</evidence>
<dbReference type="PANTHER" id="PTHR32060">
    <property type="entry name" value="TAIL-SPECIFIC PROTEASE"/>
    <property type="match status" value="1"/>
</dbReference>
<evidence type="ECO:0000256" key="3">
    <source>
        <dbReference type="ARBA" id="ARBA00022801"/>
    </source>
</evidence>
<dbReference type="SUPFAM" id="SSF47090">
    <property type="entry name" value="PGBD-like"/>
    <property type="match status" value="1"/>
</dbReference>
<dbReference type="InterPro" id="IPR002477">
    <property type="entry name" value="Peptidoglycan-bd-like"/>
</dbReference>
<evidence type="ECO:0000256" key="6">
    <source>
        <dbReference type="SAM" id="MobiDB-lite"/>
    </source>
</evidence>
<evidence type="ECO:0000313" key="9">
    <source>
        <dbReference type="Proteomes" id="UP001224359"/>
    </source>
</evidence>
<reference evidence="8 9" key="1">
    <citation type="submission" date="2023-07" db="EMBL/GenBank/DDBJ databases">
        <title>Genomic Encyclopedia of Type Strains, Phase IV (KMG-IV): sequencing the most valuable type-strain genomes for metagenomic binning, comparative biology and taxonomic classification.</title>
        <authorList>
            <person name="Goeker M."/>
        </authorList>
    </citation>
    <scope>NUCLEOTIDE SEQUENCE [LARGE SCALE GENOMIC DNA]</scope>
    <source>
        <strain evidence="8 9">DSM 16460</strain>
    </source>
</reference>
<dbReference type="Gene3D" id="3.90.226.10">
    <property type="entry name" value="2-enoyl-CoA Hydratase, Chain A, domain 1"/>
    <property type="match status" value="1"/>
</dbReference>
<evidence type="ECO:0000313" key="8">
    <source>
        <dbReference type="EMBL" id="MDQ0159634.1"/>
    </source>
</evidence>
<dbReference type="Proteomes" id="UP001224359">
    <property type="component" value="Unassembled WGS sequence"/>
</dbReference>
<dbReference type="InterPro" id="IPR036365">
    <property type="entry name" value="PGBD-like_sf"/>
</dbReference>
<dbReference type="PROSITE" id="PS50106">
    <property type="entry name" value="PDZ"/>
    <property type="match status" value="1"/>
</dbReference>
<dbReference type="Pfam" id="PF03572">
    <property type="entry name" value="Peptidase_S41"/>
    <property type="match status" value="1"/>
</dbReference>
<dbReference type="SMART" id="SM00245">
    <property type="entry name" value="TSPc"/>
    <property type="match status" value="1"/>
</dbReference>
<keyword evidence="3 5" id="KW-0378">Hydrolase</keyword>
<dbReference type="InterPro" id="IPR005151">
    <property type="entry name" value="Tail-specific_protease"/>
</dbReference>
<dbReference type="InterPro" id="IPR029045">
    <property type="entry name" value="ClpP/crotonase-like_dom_sf"/>
</dbReference>
<dbReference type="EMBL" id="JAUSTQ010000005">
    <property type="protein sequence ID" value="MDQ0159634.1"/>
    <property type="molecule type" value="Genomic_DNA"/>
</dbReference>
<dbReference type="InterPro" id="IPR041489">
    <property type="entry name" value="PDZ_6"/>
</dbReference>
<evidence type="ECO:0000256" key="1">
    <source>
        <dbReference type="ARBA" id="ARBA00009179"/>
    </source>
</evidence>
<feature type="domain" description="PDZ" evidence="7">
    <location>
        <begin position="116"/>
        <end position="194"/>
    </location>
</feature>
<dbReference type="GO" id="GO:0004252">
    <property type="term" value="F:serine-type endopeptidase activity"/>
    <property type="evidence" value="ECO:0007669"/>
    <property type="project" value="UniProtKB-EC"/>
</dbReference>
<feature type="compositionally biased region" description="Acidic residues" evidence="6">
    <location>
        <begin position="31"/>
        <end position="53"/>
    </location>
</feature>
<dbReference type="InterPro" id="IPR036366">
    <property type="entry name" value="PGBDSf"/>
</dbReference>
<feature type="region of interest" description="Disordered" evidence="6">
    <location>
        <begin position="21"/>
        <end position="63"/>
    </location>
</feature>
<gene>
    <name evidence="8" type="ORF">J2S77_001618</name>
</gene>
<accession>A0ABT9VFG0</accession>
<dbReference type="Pfam" id="PF17820">
    <property type="entry name" value="PDZ_6"/>
    <property type="match status" value="1"/>
</dbReference>
<comment type="similarity">
    <text evidence="1 5">Belongs to the peptidase S41A family.</text>
</comment>
<dbReference type="SUPFAM" id="SSF52096">
    <property type="entry name" value="ClpP/crotonase"/>
    <property type="match status" value="1"/>
</dbReference>
<organism evidence="8 9">
    <name type="scientific">Alkalibacillus salilacus</name>
    <dbReference type="NCBI Taxonomy" id="284582"/>
    <lineage>
        <taxon>Bacteria</taxon>
        <taxon>Bacillati</taxon>
        <taxon>Bacillota</taxon>
        <taxon>Bacilli</taxon>
        <taxon>Bacillales</taxon>
        <taxon>Bacillaceae</taxon>
        <taxon>Alkalibacillus</taxon>
    </lineage>
</organism>
<evidence type="ECO:0000256" key="5">
    <source>
        <dbReference type="RuleBase" id="RU004404"/>
    </source>
</evidence>
<dbReference type="CDD" id="cd06782">
    <property type="entry name" value="cpPDZ_CPP-like"/>
    <property type="match status" value="1"/>
</dbReference>
<dbReference type="Pfam" id="PF01471">
    <property type="entry name" value="PG_binding_1"/>
    <property type="match status" value="1"/>
</dbReference>
<dbReference type="InterPro" id="IPR055210">
    <property type="entry name" value="CtpA/B_N"/>
</dbReference>
<keyword evidence="2 5" id="KW-0645">Protease</keyword>
<comment type="caution">
    <text evidence="8">The sequence shown here is derived from an EMBL/GenBank/DDBJ whole genome shotgun (WGS) entry which is preliminary data.</text>
</comment>